<proteinExistence type="predicted"/>
<protein>
    <submittedName>
        <fullName evidence="1">Uncharacterized protein</fullName>
    </submittedName>
</protein>
<accession>A0A8S5UJQ1</accession>
<sequence>MEYISAKEFLKKPKEVQEVFIDWWKPSVGDLYCIKQRLNLFDDTTQPILQTVSFNYDEASKNLMLGFNFIAPLFTEGQLRKFIGDKTGCKMNVGNISKVMDIYRKELDIPYETDLLQAYWKVACEIAKEC</sequence>
<name>A0A8S5UJQ1_9CAUD</name>
<reference evidence="1" key="1">
    <citation type="journal article" date="2021" name="Proc. Natl. Acad. Sci. U.S.A.">
        <title>A Catalog of Tens of Thousands of Viruses from Human Metagenomes Reveals Hidden Associations with Chronic Diseases.</title>
        <authorList>
            <person name="Tisza M.J."/>
            <person name="Buck C.B."/>
        </authorList>
    </citation>
    <scope>NUCLEOTIDE SEQUENCE</scope>
    <source>
        <strain evidence="1">Ct3gT1</strain>
    </source>
</reference>
<dbReference type="EMBL" id="BK016094">
    <property type="protein sequence ID" value="DAF94598.1"/>
    <property type="molecule type" value="Genomic_DNA"/>
</dbReference>
<organism evidence="1">
    <name type="scientific">Siphoviridae sp. ct3gT1</name>
    <dbReference type="NCBI Taxonomy" id="2825323"/>
    <lineage>
        <taxon>Viruses</taxon>
        <taxon>Duplodnaviria</taxon>
        <taxon>Heunggongvirae</taxon>
        <taxon>Uroviricota</taxon>
        <taxon>Caudoviricetes</taxon>
    </lineage>
</organism>
<evidence type="ECO:0000313" key="1">
    <source>
        <dbReference type="EMBL" id="DAF94598.1"/>
    </source>
</evidence>